<dbReference type="InterPro" id="IPR036397">
    <property type="entry name" value="RNaseH_sf"/>
</dbReference>
<dbReference type="GO" id="GO:0003676">
    <property type="term" value="F:nucleic acid binding"/>
    <property type="evidence" value="ECO:0007669"/>
    <property type="project" value="InterPro"/>
</dbReference>
<comment type="caution">
    <text evidence="3">The sequence shown here is derived from an EMBL/GenBank/DDBJ whole genome shotgun (WGS) entry which is preliminary data.</text>
</comment>
<dbReference type="SUPFAM" id="SSF53098">
    <property type="entry name" value="Ribonuclease H-like"/>
    <property type="match status" value="1"/>
</dbReference>
<accession>A0AAP8QB78</accession>
<evidence type="ECO:0000313" key="3">
    <source>
        <dbReference type="EMBL" id="PPA93924.1"/>
    </source>
</evidence>
<feature type="domain" description="Integrase catalytic" evidence="2">
    <location>
        <begin position="278"/>
        <end position="495"/>
    </location>
</feature>
<dbReference type="AlphaFoldDB" id="A0AAP8QB78"/>
<evidence type="ECO:0000256" key="1">
    <source>
        <dbReference type="SAM" id="MobiDB-lite"/>
    </source>
</evidence>
<dbReference type="Pfam" id="PF09299">
    <property type="entry name" value="Mu-transpos_C"/>
    <property type="match status" value="1"/>
</dbReference>
<evidence type="ECO:0000313" key="4">
    <source>
        <dbReference type="Proteomes" id="UP000239759"/>
    </source>
</evidence>
<organism evidence="3 4">
    <name type="scientific">Brevibacillus laterosporus</name>
    <name type="common">Bacillus laterosporus</name>
    <dbReference type="NCBI Taxonomy" id="1465"/>
    <lineage>
        <taxon>Bacteria</taxon>
        <taxon>Bacillati</taxon>
        <taxon>Bacillota</taxon>
        <taxon>Bacilli</taxon>
        <taxon>Bacillales</taxon>
        <taxon>Paenibacillaceae</taxon>
        <taxon>Brevibacillus</taxon>
    </lineage>
</organism>
<feature type="compositionally biased region" description="Basic and acidic residues" evidence="1">
    <location>
        <begin position="707"/>
        <end position="722"/>
    </location>
</feature>
<proteinExistence type="predicted"/>
<gene>
    <name evidence="3" type="ORF">C4A77_15810</name>
</gene>
<dbReference type="PROSITE" id="PS50994">
    <property type="entry name" value="INTEGRASE"/>
    <property type="match status" value="1"/>
</dbReference>
<name>A0AAP8QB78_BRELA</name>
<evidence type="ECO:0000259" key="2">
    <source>
        <dbReference type="PROSITE" id="PS50994"/>
    </source>
</evidence>
<dbReference type="Proteomes" id="UP000239759">
    <property type="component" value="Unassembled WGS sequence"/>
</dbReference>
<dbReference type="Gene3D" id="3.30.420.10">
    <property type="entry name" value="Ribonuclease H-like superfamily/Ribonuclease H"/>
    <property type="match status" value="1"/>
</dbReference>
<feature type="compositionally biased region" description="Low complexity" evidence="1">
    <location>
        <begin position="690"/>
        <end position="706"/>
    </location>
</feature>
<dbReference type="InterPro" id="IPR015378">
    <property type="entry name" value="Transposase-like_Mu_C"/>
</dbReference>
<protein>
    <submittedName>
        <fullName evidence="3">Transposase</fullName>
    </submittedName>
</protein>
<dbReference type="GO" id="GO:0015074">
    <property type="term" value="P:DNA integration"/>
    <property type="evidence" value="ECO:0007669"/>
    <property type="project" value="InterPro"/>
</dbReference>
<dbReference type="InterPro" id="IPR012337">
    <property type="entry name" value="RNaseH-like_sf"/>
</dbReference>
<dbReference type="RefSeq" id="WP_104032492.1">
    <property type="nucleotide sequence ID" value="NZ_PRKQ01000019.1"/>
</dbReference>
<dbReference type="EMBL" id="PRKQ01000019">
    <property type="protein sequence ID" value="PPA93924.1"/>
    <property type="molecule type" value="Genomic_DNA"/>
</dbReference>
<dbReference type="InterPro" id="IPR001584">
    <property type="entry name" value="Integrase_cat-core"/>
</dbReference>
<reference evidence="3 4" key="1">
    <citation type="submission" date="2018-02" db="EMBL/GenBank/DDBJ databases">
        <title>Comparative analysis of genomes of three Brevibacillus laterosporus strains producers of potent antimicrobials isolated from silage.</title>
        <authorList>
            <person name="Kojic M."/>
            <person name="Miljkovic M."/>
            <person name="Studholme D."/>
            <person name="Filipic B."/>
        </authorList>
    </citation>
    <scope>NUCLEOTIDE SEQUENCE [LARGE SCALE GENOMIC DNA]</scope>
    <source>
        <strain evidence="3 4">BGSP11</strain>
    </source>
</reference>
<feature type="region of interest" description="Disordered" evidence="1">
    <location>
        <begin position="689"/>
        <end position="722"/>
    </location>
</feature>
<sequence length="722" mass="83955">MIYFNRVYQYIDTEKNERIRIVEVASPFAYIVDLDKDTSMPKQVEIAVLDKEIKAETLLPIPDPYARSYDDRDLTAIIVQKRDEEWEIVSHGWSAYRSDLLAKKKREAIFEQLAVQYNISKLKIKRIFTRFWQRGLVKNALLPDYINSGGKGKSRVLSDIKVGRPRKYGSPDGNQGINITDDVKLQFSHVIKKYYRQKEKQSLAETYDFLLRDFYSDVYYENGDKKFKVWDRTRIPTYHQFYYWYNKNKDEKADILFRESTKQYESNRRPLLSNSLSEVDGPGARYQVDATIADIYLVSSFDRSLIIGRPVVYGVIDVYSRMVTGIYVGLEGPSWIGAMMALDNMITDKVEYCSKYEIAINEAQWPAKHLPEIILADRGEFEGYGVEGMINNLNVKIENTSAYRGDLKGIIERHFRTMNGRIKRTSPGAIQKEFRERGDRDYRLDATLNLKEFTKIVIHLVLEHNQTIIEKYPLEKGMITSGLTATPIHLWNWGTENKKGRLQIVTNPNVYRLNLLPKGNARITRSGIKFKSLSYSSDKAIQEQWYLKAKNTSIEIAYDPRDVSQIYIPHQDGQTYDMCYLLERNEEYKGDTLDEVEFYRELLQEAKLAEQAKQSEVTINTNTVISTIIKQAEREKKQADGGLMTKSSKLKGIRINRKAEKELQRTREKFDLLPSDAQKEKPAEIIELNSRMQSEEQSASSSNNSRLMEKLKKKRDEQFGKQ</sequence>